<reference evidence="1 2" key="1">
    <citation type="submission" date="2022-12" db="EMBL/GenBank/DDBJ databases">
        <title>Chromosome-scale assembly of the Ensete ventricosum genome.</title>
        <authorList>
            <person name="Dussert Y."/>
            <person name="Stocks J."/>
            <person name="Wendawek A."/>
            <person name="Woldeyes F."/>
            <person name="Nichols R.A."/>
            <person name="Borrell J.S."/>
        </authorList>
    </citation>
    <scope>NUCLEOTIDE SEQUENCE [LARGE SCALE GENOMIC DNA]</scope>
    <source>
        <strain evidence="2">cv. Maze</strain>
        <tissue evidence="1">Seeds</tissue>
    </source>
</reference>
<sequence>MVELGTLVVISRCCHNRNAWNCTRPKTVKGGTSCSYRIAAFRCSLDRLKFDKETIGQKSTSCHLKEDFFLYNFTLDLVDV</sequence>
<evidence type="ECO:0000313" key="1">
    <source>
        <dbReference type="EMBL" id="KAJ8497304.1"/>
    </source>
</evidence>
<comment type="caution">
    <text evidence="1">The sequence shown here is derived from an EMBL/GenBank/DDBJ whole genome shotgun (WGS) entry which is preliminary data.</text>
</comment>
<evidence type="ECO:0000313" key="2">
    <source>
        <dbReference type="Proteomes" id="UP001222027"/>
    </source>
</evidence>
<protein>
    <submittedName>
        <fullName evidence="1">Uncharacterized protein</fullName>
    </submittedName>
</protein>
<gene>
    <name evidence="1" type="ORF">OPV22_007856</name>
</gene>
<accession>A0AAV8PNG7</accession>
<proteinExistence type="predicted"/>
<dbReference type="EMBL" id="JAQQAF010000003">
    <property type="protein sequence ID" value="KAJ8497304.1"/>
    <property type="molecule type" value="Genomic_DNA"/>
</dbReference>
<name>A0AAV8PNG7_ENSVE</name>
<dbReference type="Proteomes" id="UP001222027">
    <property type="component" value="Unassembled WGS sequence"/>
</dbReference>
<organism evidence="1 2">
    <name type="scientific">Ensete ventricosum</name>
    <name type="common">Abyssinian banana</name>
    <name type="synonym">Musa ensete</name>
    <dbReference type="NCBI Taxonomy" id="4639"/>
    <lineage>
        <taxon>Eukaryota</taxon>
        <taxon>Viridiplantae</taxon>
        <taxon>Streptophyta</taxon>
        <taxon>Embryophyta</taxon>
        <taxon>Tracheophyta</taxon>
        <taxon>Spermatophyta</taxon>
        <taxon>Magnoliopsida</taxon>
        <taxon>Liliopsida</taxon>
        <taxon>Zingiberales</taxon>
        <taxon>Musaceae</taxon>
        <taxon>Ensete</taxon>
    </lineage>
</organism>
<dbReference type="AlphaFoldDB" id="A0AAV8PNG7"/>
<keyword evidence="2" id="KW-1185">Reference proteome</keyword>